<dbReference type="GO" id="GO:0035539">
    <property type="term" value="F:8-oxo-7,8-dihydrodeoxyguanosine triphosphate pyrophosphatase activity"/>
    <property type="evidence" value="ECO:0007669"/>
    <property type="project" value="UniProtKB-EC"/>
</dbReference>
<organism evidence="13 14">
    <name type="scientific">Pseudonocardia sediminis</name>
    <dbReference type="NCBI Taxonomy" id="1397368"/>
    <lineage>
        <taxon>Bacteria</taxon>
        <taxon>Bacillati</taxon>
        <taxon>Actinomycetota</taxon>
        <taxon>Actinomycetes</taxon>
        <taxon>Pseudonocardiales</taxon>
        <taxon>Pseudonocardiaceae</taxon>
        <taxon>Pseudonocardia</taxon>
    </lineage>
</organism>
<evidence type="ECO:0000256" key="3">
    <source>
        <dbReference type="ARBA" id="ARBA00022457"/>
    </source>
</evidence>
<comment type="cofactor">
    <cofactor evidence="1">
        <name>Mg(2+)</name>
        <dbReference type="ChEBI" id="CHEBI:18420"/>
    </cofactor>
</comment>
<keyword evidence="4" id="KW-0235">DNA replication</keyword>
<dbReference type="Proteomes" id="UP000291591">
    <property type="component" value="Unassembled WGS sequence"/>
</dbReference>
<evidence type="ECO:0000256" key="4">
    <source>
        <dbReference type="ARBA" id="ARBA00022705"/>
    </source>
</evidence>
<comment type="similarity">
    <text evidence="2">Belongs to the Nudix hydrolase family.</text>
</comment>
<evidence type="ECO:0000313" key="13">
    <source>
        <dbReference type="EMBL" id="RZT84043.1"/>
    </source>
</evidence>
<evidence type="ECO:0000256" key="9">
    <source>
        <dbReference type="ARBA" id="ARBA00023204"/>
    </source>
</evidence>
<dbReference type="GO" id="GO:0008413">
    <property type="term" value="F:8-oxo-7,8-dihydroguanosine triphosphate pyrophosphatase activity"/>
    <property type="evidence" value="ECO:0007669"/>
    <property type="project" value="TreeGrafter"/>
</dbReference>
<comment type="catalytic activity">
    <reaction evidence="10">
        <text>8-oxo-dGTP + H2O = 8-oxo-dGMP + diphosphate + H(+)</text>
        <dbReference type="Rhea" id="RHEA:31575"/>
        <dbReference type="ChEBI" id="CHEBI:15377"/>
        <dbReference type="ChEBI" id="CHEBI:15378"/>
        <dbReference type="ChEBI" id="CHEBI:33019"/>
        <dbReference type="ChEBI" id="CHEBI:63224"/>
        <dbReference type="ChEBI" id="CHEBI:77896"/>
        <dbReference type="EC" id="3.6.1.55"/>
    </reaction>
</comment>
<feature type="domain" description="Nudix hydrolase" evidence="12">
    <location>
        <begin position="149"/>
        <end position="276"/>
    </location>
</feature>
<dbReference type="InterPro" id="IPR015797">
    <property type="entry name" value="NUDIX_hydrolase-like_dom_sf"/>
</dbReference>
<accession>A0A4Q7UVE1</accession>
<dbReference type="InterPro" id="IPR047127">
    <property type="entry name" value="MutT-like"/>
</dbReference>
<name>A0A4Q7UVE1_PSEST</name>
<evidence type="ECO:0000256" key="10">
    <source>
        <dbReference type="ARBA" id="ARBA00035861"/>
    </source>
</evidence>
<dbReference type="SUPFAM" id="SSF55811">
    <property type="entry name" value="Nudix"/>
    <property type="match status" value="1"/>
</dbReference>
<dbReference type="EMBL" id="SHKL01000001">
    <property type="protein sequence ID" value="RZT84043.1"/>
    <property type="molecule type" value="Genomic_DNA"/>
</dbReference>
<dbReference type="CDD" id="cd03425">
    <property type="entry name" value="NUDIX_MutT_NudA_like"/>
    <property type="match status" value="1"/>
</dbReference>
<evidence type="ECO:0000313" key="14">
    <source>
        <dbReference type="Proteomes" id="UP000291591"/>
    </source>
</evidence>
<dbReference type="InterPro" id="IPR020476">
    <property type="entry name" value="Nudix_hydrolase"/>
</dbReference>
<keyword evidence="6" id="KW-0227">DNA damage</keyword>
<protein>
    <recommendedName>
        <fullName evidence="11">8-oxo-dGTP diphosphatase</fullName>
        <ecNumber evidence="11">3.6.1.55</ecNumber>
    </recommendedName>
</protein>
<keyword evidence="9" id="KW-0234">DNA repair</keyword>
<dbReference type="GO" id="GO:0006281">
    <property type="term" value="P:DNA repair"/>
    <property type="evidence" value="ECO:0007669"/>
    <property type="project" value="UniProtKB-KW"/>
</dbReference>
<keyword evidence="7" id="KW-0378">Hydrolase</keyword>
<dbReference type="GO" id="GO:0044716">
    <property type="term" value="F:8-oxo-GDP phosphatase activity"/>
    <property type="evidence" value="ECO:0007669"/>
    <property type="project" value="TreeGrafter"/>
</dbReference>
<dbReference type="Gene3D" id="3.30.530.20">
    <property type="match status" value="1"/>
</dbReference>
<evidence type="ECO:0000256" key="2">
    <source>
        <dbReference type="ARBA" id="ARBA00005582"/>
    </source>
</evidence>
<dbReference type="AlphaFoldDB" id="A0A4Q7UVE1"/>
<dbReference type="PROSITE" id="PS51462">
    <property type="entry name" value="NUDIX"/>
    <property type="match status" value="1"/>
</dbReference>
<keyword evidence="5" id="KW-0479">Metal-binding</keyword>
<dbReference type="PANTHER" id="PTHR47707">
    <property type="entry name" value="8-OXO-DGTP DIPHOSPHATASE"/>
    <property type="match status" value="1"/>
</dbReference>
<keyword evidence="8" id="KW-0460">Magnesium</keyword>
<dbReference type="InterPro" id="IPR023393">
    <property type="entry name" value="START-like_dom_sf"/>
</dbReference>
<evidence type="ECO:0000256" key="8">
    <source>
        <dbReference type="ARBA" id="ARBA00022842"/>
    </source>
</evidence>
<evidence type="ECO:0000256" key="6">
    <source>
        <dbReference type="ARBA" id="ARBA00022763"/>
    </source>
</evidence>
<dbReference type="GO" id="GO:0044715">
    <property type="term" value="F:8-oxo-dGDP phosphatase activity"/>
    <property type="evidence" value="ECO:0007669"/>
    <property type="project" value="TreeGrafter"/>
</dbReference>
<evidence type="ECO:0000256" key="11">
    <source>
        <dbReference type="ARBA" id="ARBA00038905"/>
    </source>
</evidence>
<gene>
    <name evidence="13" type="ORF">EV383_0877</name>
</gene>
<reference evidence="13 14" key="1">
    <citation type="submission" date="2019-02" db="EMBL/GenBank/DDBJ databases">
        <title>Sequencing the genomes of 1000 actinobacteria strains.</title>
        <authorList>
            <person name="Klenk H.-P."/>
        </authorList>
    </citation>
    <scope>NUCLEOTIDE SEQUENCE [LARGE SCALE GENOMIC DNA]</scope>
    <source>
        <strain evidence="13 14">DSM 45779</strain>
    </source>
</reference>
<dbReference type="GO" id="GO:0046872">
    <property type="term" value="F:metal ion binding"/>
    <property type="evidence" value="ECO:0007669"/>
    <property type="project" value="UniProtKB-KW"/>
</dbReference>
<dbReference type="EC" id="3.6.1.55" evidence="11"/>
<evidence type="ECO:0000256" key="5">
    <source>
        <dbReference type="ARBA" id="ARBA00022723"/>
    </source>
</evidence>
<dbReference type="SUPFAM" id="SSF55961">
    <property type="entry name" value="Bet v1-like"/>
    <property type="match status" value="1"/>
</dbReference>
<evidence type="ECO:0000256" key="7">
    <source>
        <dbReference type="ARBA" id="ARBA00022801"/>
    </source>
</evidence>
<sequence>MPVLRSTSVIDAPRRTVAGLLRDTGAAAAAIARVGVVFTSPVRLLVAGDEIRVGLPGRLGRFAACRTRISRADAGGLWSELSRGPAAALRHATTLTGPEQGPTTVTDEMTWTSPFGRLGQIADPVLRRFGRRVLDARGAVLAERAALLGRAPVVVGAALVRDGRVLAACRSYPPELAGRWEVPGGGVEAGESETDALRRECSEEMGTEVVVGERVGTDLPIGRRVLRVYRAELAPGAPEPQAREHRELRWVGAAELAALAWLDADRALLDDLRALLDG</sequence>
<dbReference type="Gene3D" id="3.90.79.10">
    <property type="entry name" value="Nucleoside Triphosphate Pyrophosphohydrolase"/>
    <property type="match status" value="1"/>
</dbReference>
<evidence type="ECO:0000259" key="12">
    <source>
        <dbReference type="PROSITE" id="PS51462"/>
    </source>
</evidence>
<dbReference type="InterPro" id="IPR000086">
    <property type="entry name" value="NUDIX_hydrolase_dom"/>
</dbReference>
<comment type="caution">
    <text evidence="13">The sequence shown here is derived from an EMBL/GenBank/DDBJ whole genome shotgun (WGS) entry which is preliminary data.</text>
</comment>
<keyword evidence="14" id="KW-1185">Reference proteome</keyword>
<dbReference type="Pfam" id="PF00293">
    <property type="entry name" value="NUDIX"/>
    <property type="match status" value="1"/>
</dbReference>
<keyword evidence="3" id="KW-0515">Mutator protein</keyword>
<evidence type="ECO:0000256" key="1">
    <source>
        <dbReference type="ARBA" id="ARBA00001946"/>
    </source>
</evidence>
<proteinExistence type="inferred from homology"/>
<dbReference type="PANTHER" id="PTHR47707:SF1">
    <property type="entry name" value="NUDIX HYDROLASE FAMILY PROTEIN"/>
    <property type="match status" value="1"/>
</dbReference>
<dbReference type="PRINTS" id="PR00502">
    <property type="entry name" value="NUDIXFAMILY"/>
</dbReference>
<dbReference type="GO" id="GO:0006260">
    <property type="term" value="P:DNA replication"/>
    <property type="evidence" value="ECO:0007669"/>
    <property type="project" value="UniProtKB-KW"/>
</dbReference>